<gene>
    <name evidence="1" type="ORF">DIT97_10340</name>
</gene>
<organism evidence="1 2">
    <name type="scientific">Gimesia maris</name>
    <dbReference type="NCBI Taxonomy" id="122"/>
    <lineage>
        <taxon>Bacteria</taxon>
        <taxon>Pseudomonadati</taxon>
        <taxon>Planctomycetota</taxon>
        <taxon>Planctomycetia</taxon>
        <taxon>Planctomycetales</taxon>
        <taxon>Planctomycetaceae</taxon>
        <taxon>Gimesia</taxon>
    </lineage>
</organism>
<proteinExistence type="predicted"/>
<accession>A0A3D3R4B2</accession>
<dbReference type="EMBL" id="DQAY01000059">
    <property type="protein sequence ID" value="HCO23426.1"/>
    <property type="molecule type" value="Genomic_DNA"/>
</dbReference>
<dbReference type="Proteomes" id="UP000263642">
    <property type="component" value="Unassembled WGS sequence"/>
</dbReference>
<comment type="caution">
    <text evidence="1">The sequence shown here is derived from an EMBL/GenBank/DDBJ whole genome shotgun (WGS) entry which is preliminary data.</text>
</comment>
<name>A0A3D3R4B2_9PLAN</name>
<protein>
    <submittedName>
        <fullName evidence="1">Uncharacterized protein</fullName>
    </submittedName>
</protein>
<dbReference type="AlphaFoldDB" id="A0A3D3R4B2"/>
<reference evidence="1 2" key="1">
    <citation type="journal article" date="2018" name="Nat. Biotechnol.">
        <title>A standardized bacterial taxonomy based on genome phylogeny substantially revises the tree of life.</title>
        <authorList>
            <person name="Parks D.H."/>
            <person name="Chuvochina M."/>
            <person name="Waite D.W."/>
            <person name="Rinke C."/>
            <person name="Skarshewski A."/>
            <person name="Chaumeil P.A."/>
            <person name="Hugenholtz P."/>
        </authorList>
    </citation>
    <scope>NUCLEOTIDE SEQUENCE [LARGE SCALE GENOMIC DNA]</scope>
    <source>
        <strain evidence="1">UBA9375</strain>
    </source>
</reference>
<evidence type="ECO:0000313" key="2">
    <source>
        <dbReference type="Proteomes" id="UP000263642"/>
    </source>
</evidence>
<evidence type="ECO:0000313" key="1">
    <source>
        <dbReference type="EMBL" id="HCO23426.1"/>
    </source>
</evidence>
<sequence>MENIKQSFWQYSMDNWPEAWAGQLYSYFSEHNPRAIENRYDQGGYPSDDELLNAIQQLGWSEE</sequence>